<dbReference type="Pfam" id="PF00892">
    <property type="entry name" value="EamA"/>
    <property type="match status" value="2"/>
</dbReference>
<feature type="transmembrane region" description="Helical" evidence="1">
    <location>
        <begin position="63"/>
        <end position="83"/>
    </location>
</feature>
<feature type="transmembrane region" description="Helical" evidence="1">
    <location>
        <begin position="148"/>
        <end position="168"/>
    </location>
</feature>
<accession>A0A382AJ70</accession>
<reference evidence="3" key="1">
    <citation type="submission" date="2018-05" db="EMBL/GenBank/DDBJ databases">
        <authorList>
            <person name="Lanie J.A."/>
            <person name="Ng W.-L."/>
            <person name="Kazmierczak K.M."/>
            <person name="Andrzejewski T.M."/>
            <person name="Davidsen T.M."/>
            <person name="Wayne K.J."/>
            <person name="Tettelin H."/>
            <person name="Glass J.I."/>
            <person name="Rusch D."/>
            <person name="Podicherti R."/>
            <person name="Tsui H.-C.T."/>
            <person name="Winkler M.E."/>
        </authorList>
    </citation>
    <scope>NUCLEOTIDE SEQUENCE</scope>
</reference>
<feature type="transmembrane region" description="Helical" evidence="1">
    <location>
        <begin position="35"/>
        <end position="51"/>
    </location>
</feature>
<name>A0A382AJ70_9ZZZZ</name>
<evidence type="ECO:0000259" key="2">
    <source>
        <dbReference type="Pfam" id="PF00892"/>
    </source>
</evidence>
<keyword evidence="1" id="KW-0472">Membrane</keyword>
<feature type="domain" description="EamA" evidence="2">
    <location>
        <begin position="157"/>
        <end position="282"/>
    </location>
</feature>
<dbReference type="Gene3D" id="1.10.3730.20">
    <property type="match status" value="2"/>
</dbReference>
<proteinExistence type="predicted"/>
<organism evidence="3">
    <name type="scientific">marine metagenome</name>
    <dbReference type="NCBI Taxonomy" id="408172"/>
    <lineage>
        <taxon>unclassified sequences</taxon>
        <taxon>metagenomes</taxon>
        <taxon>ecological metagenomes</taxon>
    </lineage>
</organism>
<sequence length="285" mass="31149">MSYAVLFALLSLLLSGVNDIVFKIYSTGGRSRGMFLFGVGLIWTLSQWGLAKIQGTPLEFNHATIGFGLMAGLFLTLSNLMLLESLAQIEVSLATTIYRLNTIGVVLFSYFMLHESFGWLKGFGIFLGLIAVFFLYKSQVHQTHQKQLLLFMGVAGVASLFRASYGVSSKVGFLDGADRNSMLIIISASWVVGGAIYAILREKRFRITWEKTCFIMISSMLAVGIVNFLMLAIQHGEASTVIPIANMSFVIALLLSVALKMEKLNMMKLGAISCAIGSILLLAQS</sequence>
<protein>
    <recommendedName>
        <fullName evidence="2">EamA domain-containing protein</fullName>
    </recommendedName>
</protein>
<feature type="transmembrane region" description="Helical" evidence="1">
    <location>
        <begin position="240"/>
        <end position="259"/>
    </location>
</feature>
<evidence type="ECO:0000313" key="3">
    <source>
        <dbReference type="EMBL" id="SVB01556.1"/>
    </source>
</evidence>
<dbReference type="EMBL" id="UINC01025629">
    <property type="protein sequence ID" value="SVB01556.1"/>
    <property type="molecule type" value="Genomic_DNA"/>
</dbReference>
<keyword evidence="1" id="KW-1133">Transmembrane helix</keyword>
<gene>
    <name evidence="3" type="ORF">METZ01_LOCUS154410</name>
</gene>
<feature type="transmembrane region" description="Helical" evidence="1">
    <location>
        <begin position="212"/>
        <end position="234"/>
    </location>
</feature>
<dbReference type="SUPFAM" id="SSF103481">
    <property type="entry name" value="Multidrug resistance efflux transporter EmrE"/>
    <property type="match status" value="2"/>
</dbReference>
<keyword evidence="1" id="KW-0812">Transmembrane</keyword>
<dbReference type="AlphaFoldDB" id="A0A382AJ70"/>
<dbReference type="InterPro" id="IPR000620">
    <property type="entry name" value="EamA_dom"/>
</dbReference>
<dbReference type="InterPro" id="IPR037185">
    <property type="entry name" value="EmrE-like"/>
</dbReference>
<evidence type="ECO:0000256" key="1">
    <source>
        <dbReference type="SAM" id="Phobius"/>
    </source>
</evidence>
<dbReference type="GO" id="GO:0016020">
    <property type="term" value="C:membrane"/>
    <property type="evidence" value="ECO:0007669"/>
    <property type="project" value="InterPro"/>
</dbReference>
<feature type="transmembrane region" description="Helical" evidence="1">
    <location>
        <begin position="117"/>
        <end position="136"/>
    </location>
</feature>
<feature type="domain" description="EamA" evidence="2">
    <location>
        <begin position="4"/>
        <end position="136"/>
    </location>
</feature>
<feature type="transmembrane region" description="Helical" evidence="1">
    <location>
        <begin position="180"/>
        <end position="200"/>
    </location>
</feature>